<proteinExistence type="predicted"/>
<reference evidence="2" key="1">
    <citation type="journal article" date="2015" name="Genome Announc.">
        <title>Draft genome sequence of Talaromyces cellulolyticus strain Y-94, a source of lignocellulosic biomass-degrading enzymes.</title>
        <authorList>
            <person name="Fujii T."/>
            <person name="Koike H."/>
            <person name="Sawayama S."/>
            <person name="Yano S."/>
            <person name="Inoue H."/>
        </authorList>
    </citation>
    <scope>NUCLEOTIDE SEQUENCE [LARGE SCALE GENOMIC DNA]</scope>
    <source>
        <strain evidence="2">Y-94</strain>
    </source>
</reference>
<dbReference type="EMBL" id="DF933830">
    <property type="protein sequence ID" value="GAM39476.1"/>
    <property type="molecule type" value="Genomic_DNA"/>
</dbReference>
<comment type="caution">
    <text evidence="1">The sequence shown here is derived from an EMBL/GenBank/DDBJ whole genome shotgun (WGS) entry which is preliminary data.</text>
</comment>
<accession>A0A6V8HE97</accession>
<organism evidence="1 2">
    <name type="scientific">Talaromyces pinophilus</name>
    <name type="common">Penicillium pinophilum</name>
    <dbReference type="NCBI Taxonomy" id="128442"/>
    <lineage>
        <taxon>Eukaryota</taxon>
        <taxon>Fungi</taxon>
        <taxon>Dikarya</taxon>
        <taxon>Ascomycota</taxon>
        <taxon>Pezizomycotina</taxon>
        <taxon>Eurotiomycetes</taxon>
        <taxon>Eurotiomycetidae</taxon>
        <taxon>Eurotiales</taxon>
        <taxon>Trichocomaceae</taxon>
        <taxon>Talaromyces</taxon>
        <taxon>Talaromyces sect. Talaromyces</taxon>
    </lineage>
</organism>
<name>A0A6V8HE97_TALPI</name>
<gene>
    <name evidence="1" type="ORF">TCE0_034f11058</name>
</gene>
<dbReference type="AlphaFoldDB" id="A0A6V8HE97"/>
<evidence type="ECO:0000313" key="1">
    <source>
        <dbReference type="EMBL" id="GAM39476.1"/>
    </source>
</evidence>
<evidence type="ECO:0000313" key="2">
    <source>
        <dbReference type="Proteomes" id="UP000053095"/>
    </source>
</evidence>
<protein>
    <submittedName>
        <fullName evidence="1">Uncharacterized protein</fullName>
    </submittedName>
</protein>
<dbReference type="Proteomes" id="UP000053095">
    <property type="component" value="Unassembled WGS sequence"/>
</dbReference>
<keyword evidence="2" id="KW-1185">Reference proteome</keyword>
<sequence>MKATYIGYSFAIAIATTTASKACAPFPSSMDIFTSGFEEPVPPFVKSSYNTSFLQHKWNANLSHITSGYIYNLPDQNQVIANEAYDGNLAASTFNYANISQDGLVDNTVIYIPIDGNDTSPVSYRGYVNPGFPLIKDDFLVSNGAVFGGLVKRELLPHQVASWSIMYQSAIPVTVYVDNCNVVVGYDFFSPYERTYVITMYFNTQTA</sequence>